<dbReference type="WBParaSite" id="ES5_v2.g15240.t1">
    <property type="protein sequence ID" value="ES5_v2.g15240.t1"/>
    <property type="gene ID" value="ES5_v2.g15240"/>
</dbReference>
<dbReference type="Proteomes" id="UP000887579">
    <property type="component" value="Unplaced"/>
</dbReference>
<proteinExistence type="predicted"/>
<protein>
    <submittedName>
        <fullName evidence="2">Uncharacterized protein</fullName>
    </submittedName>
</protein>
<sequence length="201" mass="23387">MGSSKKAKKKNLSDDLSRSTTSKRREKRRLPKAVTPLPQRKNEIKKREQQQQHHHRPQPQQRQQPPKQQQPETIGEVKNSKVGKEDRVVEISGYRYKWNRKNKIDGMTFYICTNKCGASIGIAKEVNEKGEKIYEDEIGKKKLDNRSAKTAENALLIASVTIQIEYAREWIQRFHESKSHYETTGNQLCEQGKIIFFCFNG</sequence>
<organism evidence="1 2">
    <name type="scientific">Panagrolaimus sp. ES5</name>
    <dbReference type="NCBI Taxonomy" id="591445"/>
    <lineage>
        <taxon>Eukaryota</taxon>
        <taxon>Metazoa</taxon>
        <taxon>Ecdysozoa</taxon>
        <taxon>Nematoda</taxon>
        <taxon>Chromadorea</taxon>
        <taxon>Rhabditida</taxon>
        <taxon>Tylenchina</taxon>
        <taxon>Panagrolaimomorpha</taxon>
        <taxon>Panagrolaimoidea</taxon>
        <taxon>Panagrolaimidae</taxon>
        <taxon>Panagrolaimus</taxon>
    </lineage>
</organism>
<name>A0AC34FD10_9BILA</name>
<evidence type="ECO:0000313" key="1">
    <source>
        <dbReference type="Proteomes" id="UP000887579"/>
    </source>
</evidence>
<accession>A0AC34FD10</accession>
<reference evidence="2" key="1">
    <citation type="submission" date="2022-11" db="UniProtKB">
        <authorList>
            <consortium name="WormBaseParasite"/>
        </authorList>
    </citation>
    <scope>IDENTIFICATION</scope>
</reference>
<evidence type="ECO:0000313" key="2">
    <source>
        <dbReference type="WBParaSite" id="ES5_v2.g15240.t1"/>
    </source>
</evidence>